<dbReference type="PIRSF" id="PIRSF001221">
    <property type="entry name" value="Amidase_fungi"/>
    <property type="match status" value="1"/>
</dbReference>
<evidence type="ECO:0000256" key="3">
    <source>
        <dbReference type="PIRSR" id="PIRSR001221-1"/>
    </source>
</evidence>
<feature type="domain" description="Amidase" evidence="4">
    <location>
        <begin position="76"/>
        <end position="545"/>
    </location>
</feature>
<dbReference type="EMBL" id="SEKV01000180">
    <property type="protein sequence ID" value="TFY62109.1"/>
    <property type="molecule type" value="Genomic_DNA"/>
</dbReference>
<evidence type="ECO:0000256" key="2">
    <source>
        <dbReference type="ARBA" id="ARBA00022801"/>
    </source>
</evidence>
<proteinExistence type="inferred from homology"/>
<dbReference type="PANTHER" id="PTHR46072">
    <property type="entry name" value="AMIDASE-RELATED-RELATED"/>
    <property type="match status" value="1"/>
</dbReference>
<evidence type="ECO:0000313" key="5">
    <source>
        <dbReference type="EMBL" id="TFY62109.1"/>
    </source>
</evidence>
<dbReference type="AlphaFoldDB" id="A0A4Y9YMA1"/>
<keyword evidence="2" id="KW-0378">Hydrolase</keyword>
<comment type="caution">
    <text evidence="5">The sequence shown here is derived from an EMBL/GenBank/DDBJ whole genome shotgun (WGS) entry which is preliminary data.</text>
</comment>
<evidence type="ECO:0000313" key="6">
    <source>
        <dbReference type="Proteomes" id="UP000298390"/>
    </source>
</evidence>
<dbReference type="InterPro" id="IPR023631">
    <property type="entry name" value="Amidase_dom"/>
</dbReference>
<dbReference type="STRING" id="34475.A0A4Y9YMA1"/>
<evidence type="ECO:0000256" key="1">
    <source>
        <dbReference type="ARBA" id="ARBA00009199"/>
    </source>
</evidence>
<gene>
    <name evidence="5" type="ORF">EVJ58_g4076</name>
</gene>
<organism evidence="5 6">
    <name type="scientific">Rhodofomes roseus</name>
    <dbReference type="NCBI Taxonomy" id="34475"/>
    <lineage>
        <taxon>Eukaryota</taxon>
        <taxon>Fungi</taxon>
        <taxon>Dikarya</taxon>
        <taxon>Basidiomycota</taxon>
        <taxon>Agaricomycotina</taxon>
        <taxon>Agaricomycetes</taxon>
        <taxon>Polyporales</taxon>
        <taxon>Rhodofomes</taxon>
    </lineage>
</organism>
<feature type="active site" description="Charge relay system" evidence="3">
    <location>
        <position position="132"/>
    </location>
</feature>
<dbReference type="Gene3D" id="3.90.1300.10">
    <property type="entry name" value="Amidase signature (AS) domain"/>
    <property type="match status" value="1"/>
</dbReference>
<name>A0A4Y9YMA1_9APHY</name>
<reference evidence="5 6" key="1">
    <citation type="submission" date="2019-01" db="EMBL/GenBank/DDBJ databases">
        <title>Genome sequencing of the rare red list fungi Fomitopsis rosea.</title>
        <authorList>
            <person name="Buettner E."/>
            <person name="Kellner H."/>
        </authorList>
    </citation>
    <scope>NUCLEOTIDE SEQUENCE [LARGE SCALE GENOMIC DNA]</scope>
    <source>
        <strain evidence="5 6">DSM 105464</strain>
    </source>
</reference>
<accession>A0A4Y9YMA1</accession>
<dbReference type="InterPro" id="IPR036928">
    <property type="entry name" value="AS_sf"/>
</dbReference>
<protein>
    <recommendedName>
        <fullName evidence="4">Amidase domain-containing protein</fullName>
    </recommendedName>
</protein>
<feature type="active site" description="Charge relay system" evidence="3">
    <location>
        <position position="207"/>
    </location>
</feature>
<dbReference type="Proteomes" id="UP000298390">
    <property type="component" value="Unassembled WGS sequence"/>
</dbReference>
<dbReference type="SUPFAM" id="SSF75304">
    <property type="entry name" value="Amidase signature (AS) enzymes"/>
    <property type="match status" value="1"/>
</dbReference>
<evidence type="ECO:0000259" key="4">
    <source>
        <dbReference type="Pfam" id="PF01425"/>
    </source>
</evidence>
<dbReference type="GO" id="GO:0016787">
    <property type="term" value="F:hydrolase activity"/>
    <property type="evidence" value="ECO:0007669"/>
    <property type="project" value="UniProtKB-KW"/>
</dbReference>
<comment type="similarity">
    <text evidence="1">Belongs to the amidase family.</text>
</comment>
<feature type="active site" description="Acyl-ester intermediate" evidence="3">
    <location>
        <position position="232"/>
    </location>
</feature>
<sequence length="563" mass="61877">MEPKWKSLAAEKRQRLADAIPKEWVPSSIPGPQELDVTAFPKQSRTLSGKELEITEVTDVNALLKKLAMAEWSAVEVTTAFYKRAIIAHQLTNCLTEVFVETALARAAALDQYLKTNGKVIGPLHGLPISLKDMFNVKGVETTVGYASWVGKYAQEDAVIVEALIECGAIPYVKTSVPQSAMWTETHNLLFGRTLNPYNRSLTSGGSSGGEGALIALKGSVLGVGTTSEGSSIRIPAVYNGIYGLKPSYHRLPIHGCVGPLEGHDYMLAAPGPLSSSLSGLKTFMQAVLGTQPWLKDPSVVPLEWRERLYALEGHGRGKQLCFAIMWDDDMVKPHPPLLRALQMTKDVLRAAGHKVIDWQPLHHHDFVRLANSIWRTGSRRDIQSHVAEHGEPLLSGMGLDEDTSPGFFTGDNAKDAHVYELWQMQKKLFNMRKAYLEHLQKTVSQTGTGRPVDAIICPASASVAAPHGQNQYVNYTMVWNTLDYAAAVFPVTKVDAQVDVKSPPHHFHSSIDKVYYEMYDPKVFNGMPVGLQLVGRPLEEEAVLAMTEVVVEALKNAGKARL</sequence>
<dbReference type="Pfam" id="PF01425">
    <property type="entry name" value="Amidase"/>
    <property type="match status" value="1"/>
</dbReference>